<keyword evidence="4" id="KW-0112">Calmodulin-binding</keyword>
<dbReference type="Pfam" id="PF00612">
    <property type="entry name" value="IQ"/>
    <property type="match status" value="2"/>
</dbReference>
<accession>A0A3P6BD92</accession>
<feature type="compositionally biased region" description="Acidic residues" evidence="6">
    <location>
        <begin position="487"/>
        <end position="504"/>
    </location>
</feature>
<keyword evidence="5" id="KW-0539">Nucleus</keyword>
<sequence length="592" mass="67405">MGLEVGSLSLKIKDGGLTSRTNSFNRDNTTHQNSPKINRKPTMQRSLSFNSWEKPTITPPEPFVFFSPRPVTELDAAATTVQKVYKSYRTRRNLADCAVLVEELWQKSLDAAAHKLSSNTEETKNDSGFKVRETKKSTHNTLNGRNCERIQIKKPTVTPPEPFVFFSPRPVTELDAAATTLQKVYKSYRTRRNLADCAVVVEELWWKTLDAATLDLSSVSFFEEEKHEPAASKWVRARTRAAKVGKGLSKDEKAQKLALQHWLEAVSPHDLFLVIDRTFIFITRSVFFLILKELSRLLIDPRHRYGHNLHFYYDVWSESKSSQPFFYWLVLDIGDGKDVNLEKHPRSVLQKQCISYLGPMEREAYEVIVEDGRLMYKQSMDLINSTDESKSIFVLSTTRTLYVGKKKKGVFQHSSFLSGGATTAAGRLVARDGILEAIWPYSGHYLPTEENFKEFISFLEEHNVVLTNVKRCAVNEEYSSSFKSTTEEEDEPKEVSEEVELPSEQEERARPVFDHAKRLSCKWSSGYGPRIGCVRDYPVELQAQALEQVNLSPRVSPAYSYGPIPSPRPSPRVRVSPRLAYMGIPSPRGVKC</sequence>
<dbReference type="Gene3D" id="1.20.5.190">
    <property type="match status" value="1"/>
</dbReference>
<evidence type="ECO:0008006" key="8">
    <source>
        <dbReference type="Google" id="ProtNLM"/>
    </source>
</evidence>
<dbReference type="GO" id="GO:0005634">
    <property type="term" value="C:nucleus"/>
    <property type="evidence" value="ECO:0007669"/>
    <property type="project" value="UniProtKB-SubCell"/>
</dbReference>
<keyword evidence="3" id="KW-0963">Cytoplasm</keyword>
<dbReference type="GO" id="GO:0005516">
    <property type="term" value="F:calmodulin binding"/>
    <property type="evidence" value="ECO:0007669"/>
    <property type="project" value="UniProtKB-KW"/>
</dbReference>
<evidence type="ECO:0000256" key="3">
    <source>
        <dbReference type="ARBA" id="ARBA00022490"/>
    </source>
</evidence>
<evidence type="ECO:0000256" key="2">
    <source>
        <dbReference type="ARBA" id="ARBA00004496"/>
    </source>
</evidence>
<dbReference type="GO" id="GO:0005737">
    <property type="term" value="C:cytoplasm"/>
    <property type="evidence" value="ECO:0007669"/>
    <property type="project" value="UniProtKB-SubCell"/>
</dbReference>
<evidence type="ECO:0000256" key="5">
    <source>
        <dbReference type="ARBA" id="ARBA00023242"/>
    </source>
</evidence>
<dbReference type="InterPro" id="IPR044159">
    <property type="entry name" value="IQM"/>
</dbReference>
<feature type="region of interest" description="Disordered" evidence="6">
    <location>
        <begin position="480"/>
        <end position="507"/>
    </location>
</feature>
<dbReference type="SMART" id="SM00015">
    <property type="entry name" value="IQ"/>
    <property type="match status" value="2"/>
</dbReference>
<proteinExistence type="predicted"/>
<reference evidence="7" key="1">
    <citation type="submission" date="2018-11" db="EMBL/GenBank/DDBJ databases">
        <authorList>
            <consortium name="Genoscope - CEA"/>
            <person name="William W."/>
        </authorList>
    </citation>
    <scope>NUCLEOTIDE SEQUENCE</scope>
</reference>
<dbReference type="PANTHER" id="PTHR31250:SF57">
    <property type="entry name" value="IQ DOMAIN-CONTAINING PROTEIN IQM1"/>
    <property type="match status" value="1"/>
</dbReference>
<dbReference type="EMBL" id="LR031872">
    <property type="protein sequence ID" value="VDD00316.1"/>
    <property type="molecule type" value="Genomic_DNA"/>
</dbReference>
<dbReference type="AlphaFoldDB" id="A0A3P6BD92"/>
<gene>
    <name evidence="7" type="ORF">BOLC3T20978H</name>
</gene>
<name>A0A3P6BD92_BRAOL</name>
<evidence type="ECO:0000256" key="4">
    <source>
        <dbReference type="ARBA" id="ARBA00022860"/>
    </source>
</evidence>
<feature type="region of interest" description="Disordered" evidence="6">
    <location>
        <begin position="19"/>
        <end position="39"/>
    </location>
</feature>
<evidence type="ECO:0000256" key="6">
    <source>
        <dbReference type="SAM" id="MobiDB-lite"/>
    </source>
</evidence>
<dbReference type="InterPro" id="IPR000048">
    <property type="entry name" value="IQ_motif_EF-hand-BS"/>
</dbReference>
<evidence type="ECO:0000256" key="1">
    <source>
        <dbReference type="ARBA" id="ARBA00004123"/>
    </source>
</evidence>
<protein>
    <recommendedName>
        <fullName evidence="8">Calmodulin-binding family protein</fullName>
    </recommendedName>
</protein>
<dbReference type="PANTHER" id="PTHR31250">
    <property type="entry name" value="IQ DOMAIN-CONTAINING PROTEIN IQM3"/>
    <property type="match status" value="1"/>
</dbReference>
<evidence type="ECO:0000313" key="7">
    <source>
        <dbReference type="EMBL" id="VDD00316.1"/>
    </source>
</evidence>
<organism evidence="7">
    <name type="scientific">Brassica oleracea</name>
    <name type="common">Wild cabbage</name>
    <dbReference type="NCBI Taxonomy" id="3712"/>
    <lineage>
        <taxon>Eukaryota</taxon>
        <taxon>Viridiplantae</taxon>
        <taxon>Streptophyta</taxon>
        <taxon>Embryophyta</taxon>
        <taxon>Tracheophyta</taxon>
        <taxon>Spermatophyta</taxon>
        <taxon>Magnoliopsida</taxon>
        <taxon>eudicotyledons</taxon>
        <taxon>Gunneridae</taxon>
        <taxon>Pentapetalae</taxon>
        <taxon>rosids</taxon>
        <taxon>malvids</taxon>
        <taxon>Brassicales</taxon>
        <taxon>Brassicaceae</taxon>
        <taxon>Brassiceae</taxon>
        <taxon>Brassica</taxon>
    </lineage>
</organism>
<comment type="subcellular location">
    <subcellularLocation>
        <location evidence="2">Cytoplasm</location>
    </subcellularLocation>
    <subcellularLocation>
        <location evidence="1">Nucleus</location>
    </subcellularLocation>
</comment>